<dbReference type="InterPro" id="IPR013196">
    <property type="entry name" value="HTH_11"/>
</dbReference>
<name>A0A2N9JIR9_9ACTN</name>
<dbReference type="PANTHER" id="PTHR34580">
    <property type="match status" value="1"/>
</dbReference>
<evidence type="ECO:0000313" key="4">
    <source>
        <dbReference type="Proteomes" id="UP000238164"/>
    </source>
</evidence>
<dbReference type="InterPro" id="IPR036388">
    <property type="entry name" value="WH-like_DNA-bd_sf"/>
</dbReference>
<dbReference type="SUPFAM" id="SSF46785">
    <property type="entry name" value="Winged helix' DNA-binding domain"/>
    <property type="match status" value="1"/>
</dbReference>
<dbReference type="Pfam" id="PF08279">
    <property type="entry name" value="HTH_11"/>
    <property type="match status" value="1"/>
</dbReference>
<evidence type="ECO:0000259" key="2">
    <source>
        <dbReference type="Pfam" id="PF13280"/>
    </source>
</evidence>
<evidence type="ECO:0000259" key="1">
    <source>
        <dbReference type="Pfam" id="PF08279"/>
    </source>
</evidence>
<evidence type="ECO:0000313" key="3">
    <source>
        <dbReference type="EMBL" id="SPD87950.1"/>
    </source>
</evidence>
<dbReference type="InterPro" id="IPR036390">
    <property type="entry name" value="WH_DNA-bd_sf"/>
</dbReference>
<dbReference type="Proteomes" id="UP000238164">
    <property type="component" value="Chromosome 1"/>
</dbReference>
<dbReference type="KEGG" id="mgg:MPLG2_2920"/>
<gene>
    <name evidence="3" type="ORF">MPLG2_2920</name>
</gene>
<proteinExistence type="predicted"/>
<dbReference type="EMBL" id="LT985188">
    <property type="protein sequence ID" value="SPD87950.1"/>
    <property type="molecule type" value="Genomic_DNA"/>
</dbReference>
<reference evidence="3 4" key="1">
    <citation type="submission" date="2018-02" db="EMBL/GenBank/DDBJ databases">
        <authorList>
            <person name="Cohen D.B."/>
            <person name="Kent A.D."/>
        </authorList>
    </citation>
    <scope>NUCLEOTIDE SEQUENCE [LARGE SCALE GENOMIC DNA]</scope>
    <source>
        <strain evidence="3">1</strain>
    </source>
</reference>
<dbReference type="Gene3D" id="1.10.10.10">
    <property type="entry name" value="Winged helix-like DNA-binding domain superfamily/Winged helix DNA-binding domain"/>
    <property type="match status" value="1"/>
</dbReference>
<dbReference type="PANTHER" id="PTHR34580:SF3">
    <property type="entry name" value="PROTEIN PAFB"/>
    <property type="match status" value="1"/>
</dbReference>
<keyword evidence="4" id="KW-1185">Reference proteome</keyword>
<dbReference type="Pfam" id="PF13280">
    <property type="entry name" value="WYL"/>
    <property type="match status" value="1"/>
</dbReference>
<accession>A0A2N9JIR9</accession>
<feature type="domain" description="WYL" evidence="2">
    <location>
        <begin position="143"/>
        <end position="205"/>
    </location>
</feature>
<dbReference type="RefSeq" id="WP_105186569.1">
    <property type="nucleotide sequence ID" value="NZ_BAAAGO010000008.1"/>
</dbReference>
<dbReference type="InterPro" id="IPR051534">
    <property type="entry name" value="CBASS_pafABC_assoc_protein"/>
</dbReference>
<organism evidence="3 4">
    <name type="scientific">Micropruina glycogenica</name>
    <dbReference type="NCBI Taxonomy" id="75385"/>
    <lineage>
        <taxon>Bacteria</taxon>
        <taxon>Bacillati</taxon>
        <taxon>Actinomycetota</taxon>
        <taxon>Actinomycetes</taxon>
        <taxon>Propionibacteriales</taxon>
        <taxon>Nocardioidaceae</taxon>
        <taxon>Micropruina</taxon>
    </lineage>
</organism>
<dbReference type="AlphaFoldDB" id="A0A2N9JIR9"/>
<protein>
    <submittedName>
        <fullName evidence="3">ArsR family transcriptional regulator</fullName>
    </submittedName>
</protein>
<dbReference type="PROSITE" id="PS52050">
    <property type="entry name" value="WYL"/>
    <property type="match status" value="1"/>
</dbReference>
<sequence>MDDSPTARALRTLDLIHNRPGITAAEVADRLGVTERAVRRYVLTLRDAGVPVLGTPGRYGGYQVGKGVRLPPVAFSGAEALALVMAVVDSRAGAPFDSPVGEGVGKLLRALPDSVARPARQLWQHIAAAPSDFPRPDPAVTSGLIEAVAACRRVRLGYRSAAGHEWTAEVNPWAVVVRRGLWYLLCAIREGQVRTYRLDRITTLDLLPTRADVPADLDAVAQLEHSLSQSWDYPTRVRFPRTTPERVRPWLPGTMGELVADGDDCLLIGTTSNPDMYAGEWLAQVQLPFVIEGGDELIDAMRRLTDKLSGSLPS</sequence>
<dbReference type="OrthoDB" id="9807255at2"/>
<feature type="domain" description="Helix-turn-helix type 11" evidence="1">
    <location>
        <begin position="15"/>
        <end position="63"/>
    </location>
</feature>
<dbReference type="InterPro" id="IPR026881">
    <property type="entry name" value="WYL_dom"/>
</dbReference>